<keyword evidence="2 4" id="KW-0238">DNA-binding</keyword>
<evidence type="ECO:0000256" key="1">
    <source>
        <dbReference type="ARBA" id="ARBA00023015"/>
    </source>
</evidence>
<comment type="caution">
    <text evidence="6">The sequence shown here is derived from an EMBL/GenBank/DDBJ whole genome shotgun (WGS) entry which is preliminary data.</text>
</comment>
<evidence type="ECO:0000256" key="3">
    <source>
        <dbReference type="ARBA" id="ARBA00023163"/>
    </source>
</evidence>
<dbReference type="Pfam" id="PF00440">
    <property type="entry name" value="TetR_N"/>
    <property type="match status" value="1"/>
</dbReference>
<dbReference type="InterPro" id="IPR036271">
    <property type="entry name" value="Tet_transcr_reg_TetR-rel_C_sf"/>
</dbReference>
<dbReference type="PANTHER" id="PTHR47506">
    <property type="entry name" value="TRANSCRIPTIONAL REGULATORY PROTEIN"/>
    <property type="match status" value="1"/>
</dbReference>
<dbReference type="SUPFAM" id="SSF46689">
    <property type="entry name" value="Homeodomain-like"/>
    <property type="match status" value="1"/>
</dbReference>
<gene>
    <name evidence="6" type="ORF">C176_19864</name>
</gene>
<dbReference type="Pfam" id="PF21993">
    <property type="entry name" value="TetR_C_13_2"/>
    <property type="match status" value="1"/>
</dbReference>
<evidence type="ECO:0000256" key="2">
    <source>
        <dbReference type="ARBA" id="ARBA00023125"/>
    </source>
</evidence>
<dbReference type="EMBL" id="ASQA01000042">
    <property type="protein sequence ID" value="ETT81006.1"/>
    <property type="molecule type" value="Genomic_DNA"/>
</dbReference>
<proteinExistence type="predicted"/>
<name>W4EML1_9BACL</name>
<sequence length="189" mass="21095">MGLDKKELIVQTATNLFRKKGYLGVGISEILTECNLSKGGFYHHFPNGKEELLITCLNSMNEVITQDIKEIFGRYQTTQAAIQAMLEELIIQFDRDETIIGYTFNSIVSEIGSVSERVREACEDSFTKIQEIYSAKLMADGYSKEEANSFALMMTATIEGGIMLCLTKKTSEPLQTIASLLPNTLKVVE</sequence>
<dbReference type="RefSeq" id="WP_038190306.1">
    <property type="nucleotide sequence ID" value="NZ_ASQA01000042.1"/>
</dbReference>
<dbReference type="InterPro" id="IPR001647">
    <property type="entry name" value="HTH_TetR"/>
</dbReference>
<reference evidence="6 7" key="1">
    <citation type="journal article" date="2014" name="BMC Genomics">
        <title>Genomic comparison of sporeforming bacilli isolated from milk.</title>
        <authorList>
            <person name="Moreno Switt A.I."/>
            <person name="Andrus A.D."/>
            <person name="Ranieri M.L."/>
            <person name="Orsi R.H."/>
            <person name="Ivy R."/>
            <person name="den Bakker H.C."/>
            <person name="Martin N.H."/>
            <person name="Wiedmann M."/>
            <person name="Boor K.J."/>
        </authorList>
    </citation>
    <scope>NUCLEOTIDE SEQUENCE [LARGE SCALE GENOMIC DNA]</scope>
    <source>
        <strain evidence="6 7">FSL R5-213</strain>
    </source>
</reference>
<feature type="DNA-binding region" description="H-T-H motif" evidence="4">
    <location>
        <begin position="26"/>
        <end position="45"/>
    </location>
</feature>
<dbReference type="InterPro" id="IPR054156">
    <property type="entry name" value="YxaF_TetR_C"/>
</dbReference>
<protein>
    <submittedName>
        <fullName evidence="6">Transcriptional regulator</fullName>
    </submittedName>
</protein>
<dbReference type="GO" id="GO:0003677">
    <property type="term" value="F:DNA binding"/>
    <property type="evidence" value="ECO:0007669"/>
    <property type="project" value="UniProtKB-UniRule"/>
</dbReference>
<evidence type="ECO:0000313" key="7">
    <source>
        <dbReference type="Proteomes" id="UP000019062"/>
    </source>
</evidence>
<organism evidence="6 7">
    <name type="scientific">Viridibacillus arenosi FSL R5-213</name>
    <dbReference type="NCBI Taxonomy" id="1227360"/>
    <lineage>
        <taxon>Bacteria</taxon>
        <taxon>Bacillati</taxon>
        <taxon>Bacillota</taxon>
        <taxon>Bacilli</taxon>
        <taxon>Bacillales</taxon>
        <taxon>Caryophanaceae</taxon>
        <taxon>Viridibacillus</taxon>
    </lineage>
</organism>
<evidence type="ECO:0000313" key="6">
    <source>
        <dbReference type="EMBL" id="ETT81006.1"/>
    </source>
</evidence>
<accession>W4EML1</accession>
<dbReference type="PANTHER" id="PTHR47506:SF3">
    <property type="entry name" value="HTH-TYPE TRANSCRIPTIONAL REGULATOR LMRA"/>
    <property type="match status" value="1"/>
</dbReference>
<dbReference type="InterPro" id="IPR009057">
    <property type="entry name" value="Homeodomain-like_sf"/>
</dbReference>
<dbReference type="Proteomes" id="UP000019062">
    <property type="component" value="Unassembled WGS sequence"/>
</dbReference>
<dbReference type="Gene3D" id="1.10.357.10">
    <property type="entry name" value="Tetracycline Repressor, domain 2"/>
    <property type="match status" value="1"/>
</dbReference>
<dbReference type="eggNOG" id="COG1309">
    <property type="taxonomic scope" value="Bacteria"/>
</dbReference>
<dbReference type="AlphaFoldDB" id="W4EML1"/>
<feature type="domain" description="HTH tetR-type" evidence="5">
    <location>
        <begin position="3"/>
        <end position="63"/>
    </location>
</feature>
<keyword evidence="3" id="KW-0804">Transcription</keyword>
<keyword evidence="7" id="KW-1185">Reference proteome</keyword>
<dbReference type="PROSITE" id="PS50977">
    <property type="entry name" value="HTH_TETR_2"/>
    <property type="match status" value="1"/>
</dbReference>
<keyword evidence="1" id="KW-0805">Transcription regulation</keyword>
<dbReference type="PRINTS" id="PR00455">
    <property type="entry name" value="HTHTETR"/>
</dbReference>
<evidence type="ECO:0000256" key="4">
    <source>
        <dbReference type="PROSITE-ProRule" id="PRU00335"/>
    </source>
</evidence>
<dbReference type="SUPFAM" id="SSF48498">
    <property type="entry name" value="Tetracyclin repressor-like, C-terminal domain"/>
    <property type="match status" value="1"/>
</dbReference>
<evidence type="ECO:0000259" key="5">
    <source>
        <dbReference type="PROSITE" id="PS50977"/>
    </source>
</evidence>